<name>I1CX34_9PSEU</name>
<reference evidence="6 7" key="1">
    <citation type="submission" date="2011-09" db="EMBL/GenBank/DDBJ databases">
        <authorList>
            <consortium name="US DOE Joint Genome Institute (JGI-PGF)"/>
            <person name="Lucas S."/>
            <person name="Han J."/>
            <person name="Lapidus A."/>
            <person name="Cheng J.-F."/>
            <person name="Goodwin L."/>
            <person name="Pitluck S."/>
            <person name="Peters L."/>
            <person name="Land M.L."/>
            <person name="Hauser L."/>
            <person name="Brambilla E."/>
            <person name="Klenk H.-P."/>
            <person name="Woyke T.J."/>
        </authorList>
    </citation>
    <scope>NUCLEOTIDE SEQUENCE [LARGE SCALE GENOMIC DNA]</scope>
    <source>
        <strain evidence="6 7">K62</strain>
    </source>
</reference>
<keyword evidence="2 4" id="KW-0238">DNA-binding</keyword>
<evidence type="ECO:0000313" key="7">
    <source>
        <dbReference type="Proteomes" id="UP000005087"/>
    </source>
</evidence>
<gene>
    <name evidence="6" type="ORF">SacglDRAFT_00302</name>
</gene>
<dbReference type="OrthoDB" id="9796019at2"/>
<dbReference type="SUPFAM" id="SSF46689">
    <property type="entry name" value="Homeodomain-like"/>
    <property type="match status" value="1"/>
</dbReference>
<dbReference type="PRINTS" id="PR00455">
    <property type="entry name" value="HTHTETR"/>
</dbReference>
<feature type="domain" description="HTH tetR-type" evidence="5">
    <location>
        <begin position="15"/>
        <end position="75"/>
    </location>
</feature>
<dbReference type="PROSITE" id="PS50977">
    <property type="entry name" value="HTH_TETR_2"/>
    <property type="match status" value="1"/>
</dbReference>
<dbReference type="Gene3D" id="1.10.357.10">
    <property type="entry name" value="Tetracycline Repressor, domain 2"/>
    <property type="match status" value="1"/>
</dbReference>
<dbReference type="InterPro" id="IPR050109">
    <property type="entry name" value="HTH-type_TetR-like_transc_reg"/>
</dbReference>
<keyword evidence="3" id="KW-0804">Transcription</keyword>
<dbReference type="HOGENOM" id="CLU_069356_25_6_11"/>
<dbReference type="GO" id="GO:0003700">
    <property type="term" value="F:DNA-binding transcription factor activity"/>
    <property type="evidence" value="ECO:0007669"/>
    <property type="project" value="TreeGrafter"/>
</dbReference>
<dbReference type="Proteomes" id="UP000005087">
    <property type="component" value="Chromosome"/>
</dbReference>
<protein>
    <submittedName>
        <fullName evidence="6">Transcriptional regulator</fullName>
    </submittedName>
</protein>
<evidence type="ECO:0000256" key="1">
    <source>
        <dbReference type="ARBA" id="ARBA00023015"/>
    </source>
</evidence>
<feature type="DNA-binding region" description="H-T-H motif" evidence="4">
    <location>
        <begin position="38"/>
        <end position="57"/>
    </location>
</feature>
<dbReference type="STRING" id="928724.SacglDRAFT_00302"/>
<dbReference type="AlphaFoldDB" id="I1CX34"/>
<dbReference type="SUPFAM" id="SSF48498">
    <property type="entry name" value="Tetracyclin repressor-like, C-terminal domain"/>
    <property type="match status" value="1"/>
</dbReference>
<keyword evidence="7" id="KW-1185">Reference proteome</keyword>
<dbReference type="PANTHER" id="PTHR30055:SF148">
    <property type="entry name" value="TETR-FAMILY TRANSCRIPTIONAL REGULATOR"/>
    <property type="match status" value="1"/>
</dbReference>
<evidence type="ECO:0000256" key="4">
    <source>
        <dbReference type="PROSITE-ProRule" id="PRU00335"/>
    </source>
</evidence>
<accession>I1CX34</accession>
<dbReference type="InterPro" id="IPR011075">
    <property type="entry name" value="TetR_C"/>
</dbReference>
<evidence type="ECO:0000313" key="6">
    <source>
        <dbReference type="EMBL" id="EIE97258.1"/>
    </source>
</evidence>
<dbReference type="Gene3D" id="1.10.10.60">
    <property type="entry name" value="Homeodomain-like"/>
    <property type="match status" value="1"/>
</dbReference>
<dbReference type="Pfam" id="PF00440">
    <property type="entry name" value="TetR_N"/>
    <property type="match status" value="1"/>
</dbReference>
<organism evidence="6 7">
    <name type="scientific">Saccharomonospora glauca K62</name>
    <dbReference type="NCBI Taxonomy" id="928724"/>
    <lineage>
        <taxon>Bacteria</taxon>
        <taxon>Bacillati</taxon>
        <taxon>Actinomycetota</taxon>
        <taxon>Actinomycetes</taxon>
        <taxon>Pseudonocardiales</taxon>
        <taxon>Pseudonocardiaceae</taxon>
        <taxon>Saccharomonospora</taxon>
    </lineage>
</organism>
<dbReference type="Pfam" id="PF16859">
    <property type="entry name" value="TetR_C_11"/>
    <property type="match status" value="1"/>
</dbReference>
<evidence type="ECO:0000256" key="2">
    <source>
        <dbReference type="ARBA" id="ARBA00023125"/>
    </source>
</evidence>
<dbReference type="InterPro" id="IPR001647">
    <property type="entry name" value="HTH_TetR"/>
</dbReference>
<proteinExistence type="predicted"/>
<keyword evidence="1" id="KW-0805">Transcription regulation</keyword>
<dbReference type="PANTHER" id="PTHR30055">
    <property type="entry name" value="HTH-TYPE TRANSCRIPTIONAL REGULATOR RUTR"/>
    <property type="match status" value="1"/>
</dbReference>
<dbReference type="InterPro" id="IPR036271">
    <property type="entry name" value="Tet_transcr_reg_TetR-rel_C_sf"/>
</dbReference>
<evidence type="ECO:0000259" key="5">
    <source>
        <dbReference type="PROSITE" id="PS50977"/>
    </source>
</evidence>
<sequence length="196" mass="21042">MADKLPGSRRPGRGPRQAQEIYRVTLELLADGGYDGLTVEGVAARAGVNKTTIYRWWPDKDALLGAAIVQSALLRFDVPDTGSLRGDLSELVRRLVALMTGAASGVVVAALAAVASRPSLAWLAREFVTDRLAGERAVFERAVERGELSDSVDPELIVDLLAGAVWSRVMLRQSPVSDDFADQVVEVVLRGCADRG</sequence>
<dbReference type="GO" id="GO:0000976">
    <property type="term" value="F:transcription cis-regulatory region binding"/>
    <property type="evidence" value="ECO:0007669"/>
    <property type="project" value="TreeGrafter"/>
</dbReference>
<evidence type="ECO:0000256" key="3">
    <source>
        <dbReference type="ARBA" id="ARBA00023163"/>
    </source>
</evidence>
<dbReference type="InterPro" id="IPR009057">
    <property type="entry name" value="Homeodomain-like_sf"/>
</dbReference>
<dbReference type="EMBL" id="CM001484">
    <property type="protein sequence ID" value="EIE97258.1"/>
    <property type="molecule type" value="Genomic_DNA"/>
</dbReference>
<dbReference type="eggNOG" id="COG1309">
    <property type="taxonomic scope" value="Bacteria"/>
</dbReference>
<dbReference type="RefSeq" id="WP_005461115.1">
    <property type="nucleotide sequence ID" value="NZ_CM001484.1"/>
</dbReference>
<reference evidence="7" key="2">
    <citation type="submission" date="2012-01" db="EMBL/GenBank/DDBJ databases">
        <title>Noncontiguous Finished sequence of chromosome of Saccharomonospora glauca K62.</title>
        <authorList>
            <consortium name="US DOE Joint Genome Institute"/>
            <person name="Lucas S."/>
            <person name="Han J."/>
            <person name="Lapidus A."/>
            <person name="Cheng J.-F."/>
            <person name="Goodwin L."/>
            <person name="Pitluck S."/>
            <person name="Peters L."/>
            <person name="Mikhailova N."/>
            <person name="Held B."/>
            <person name="Detter J.C."/>
            <person name="Han C."/>
            <person name="Tapia R."/>
            <person name="Land M."/>
            <person name="Hauser L."/>
            <person name="Kyrpides N."/>
            <person name="Ivanova N."/>
            <person name="Pagani I."/>
            <person name="Brambilla E.-M."/>
            <person name="Klenk H.-P."/>
            <person name="Woyke T."/>
        </authorList>
    </citation>
    <scope>NUCLEOTIDE SEQUENCE [LARGE SCALE GENOMIC DNA]</scope>
    <source>
        <strain evidence="7">K62</strain>
    </source>
</reference>